<comment type="caution">
    <text evidence="4">The sequence shown here is derived from an EMBL/GenBank/DDBJ whole genome shotgun (WGS) entry which is preliminary data.</text>
</comment>
<feature type="domain" description="Rap-GAP" evidence="3">
    <location>
        <begin position="1285"/>
        <end position="1425"/>
    </location>
</feature>
<keyword evidence="1" id="KW-0343">GTPase activation</keyword>
<feature type="region of interest" description="Disordered" evidence="2">
    <location>
        <begin position="1150"/>
        <end position="1169"/>
    </location>
</feature>
<dbReference type="PANTHER" id="PTHR10063:SF0">
    <property type="entry name" value="TUBERIN"/>
    <property type="match status" value="1"/>
</dbReference>
<evidence type="ECO:0000313" key="4">
    <source>
        <dbReference type="EMBL" id="KHN72584.1"/>
    </source>
</evidence>
<dbReference type="PROSITE" id="PS50085">
    <property type="entry name" value="RAPGAP"/>
    <property type="match status" value="1"/>
</dbReference>
<evidence type="ECO:0000259" key="3">
    <source>
        <dbReference type="PROSITE" id="PS50085"/>
    </source>
</evidence>
<protein>
    <submittedName>
        <fullName evidence="4">Tuberin</fullName>
    </submittedName>
</protein>
<dbReference type="GO" id="GO:0030178">
    <property type="term" value="P:negative regulation of Wnt signaling pathway"/>
    <property type="evidence" value="ECO:0007669"/>
    <property type="project" value="TreeGrafter"/>
</dbReference>
<evidence type="ECO:0000256" key="2">
    <source>
        <dbReference type="SAM" id="MobiDB-lite"/>
    </source>
</evidence>
<dbReference type="GO" id="GO:0051898">
    <property type="term" value="P:negative regulation of phosphatidylinositol 3-kinase/protein kinase B signal transduction"/>
    <property type="evidence" value="ECO:0007669"/>
    <property type="project" value="TreeGrafter"/>
</dbReference>
<reference evidence="4 5" key="1">
    <citation type="submission" date="2014-11" db="EMBL/GenBank/DDBJ databases">
        <title>Genetic blueprint of the zoonotic pathogen Toxocara canis.</title>
        <authorList>
            <person name="Zhu X.-Q."/>
            <person name="Korhonen P.K."/>
            <person name="Cai H."/>
            <person name="Young N.D."/>
            <person name="Nejsum P."/>
            <person name="von Samson-Himmelstjerna G."/>
            <person name="Boag P.R."/>
            <person name="Tan P."/>
            <person name="Li Q."/>
            <person name="Min J."/>
            <person name="Yang Y."/>
            <person name="Wang X."/>
            <person name="Fang X."/>
            <person name="Hall R.S."/>
            <person name="Hofmann A."/>
            <person name="Sternberg P.W."/>
            <person name="Jex A.R."/>
            <person name="Gasser R.B."/>
        </authorList>
    </citation>
    <scope>NUCLEOTIDE SEQUENCE [LARGE SCALE GENOMIC DNA]</scope>
    <source>
        <strain evidence="4">PN_DK_2014</strain>
    </source>
</reference>
<accession>A0A0B2UTL8</accession>
<feature type="region of interest" description="Disordered" evidence="2">
    <location>
        <begin position="1029"/>
        <end position="1055"/>
    </location>
</feature>
<name>A0A0B2UTL8_TOXCA</name>
<keyword evidence="5" id="KW-1185">Reference proteome</keyword>
<dbReference type="GO" id="GO:0005096">
    <property type="term" value="F:GTPase activator activity"/>
    <property type="evidence" value="ECO:0007669"/>
    <property type="project" value="UniProtKB-KW"/>
</dbReference>
<feature type="compositionally biased region" description="Basic residues" evidence="2">
    <location>
        <begin position="1179"/>
        <end position="1189"/>
    </location>
</feature>
<dbReference type="InterPro" id="IPR027107">
    <property type="entry name" value="Tuberin/Ral-act_asu"/>
</dbReference>
<evidence type="ECO:0000256" key="1">
    <source>
        <dbReference type="ARBA" id="ARBA00022468"/>
    </source>
</evidence>
<dbReference type="GO" id="GO:0046627">
    <property type="term" value="P:negative regulation of insulin receptor signaling pathway"/>
    <property type="evidence" value="ECO:0007669"/>
    <property type="project" value="TreeGrafter"/>
</dbReference>
<dbReference type="EMBL" id="JPKZ01003244">
    <property type="protein sequence ID" value="KHN72584.1"/>
    <property type="molecule type" value="Genomic_DNA"/>
</dbReference>
<dbReference type="InterPro" id="IPR018515">
    <property type="entry name" value="Tuberin-type_domain"/>
</dbReference>
<dbReference type="SUPFAM" id="SSF48371">
    <property type="entry name" value="ARM repeat"/>
    <property type="match status" value="1"/>
</dbReference>
<gene>
    <name evidence="4" type="primary">TSC2</name>
    <name evidence="4" type="ORF">Tcan_17572</name>
</gene>
<dbReference type="GO" id="GO:0005634">
    <property type="term" value="C:nucleus"/>
    <property type="evidence" value="ECO:0007669"/>
    <property type="project" value="InterPro"/>
</dbReference>
<dbReference type="PANTHER" id="PTHR10063">
    <property type="entry name" value="TUBERIN"/>
    <property type="match status" value="1"/>
</dbReference>
<dbReference type="Pfam" id="PF03542">
    <property type="entry name" value="Tuberin"/>
    <property type="match status" value="1"/>
</dbReference>
<dbReference type="OMA" id="LQQLSWH"/>
<dbReference type="InterPro" id="IPR024584">
    <property type="entry name" value="Tuberin_N"/>
</dbReference>
<dbReference type="GO" id="GO:0033596">
    <property type="term" value="C:TSC1-TSC2 complex"/>
    <property type="evidence" value="ECO:0007669"/>
    <property type="project" value="TreeGrafter"/>
</dbReference>
<dbReference type="InterPro" id="IPR000331">
    <property type="entry name" value="Rap/Ran_GAP_dom"/>
</dbReference>
<dbReference type="STRING" id="6265.A0A0B2UTL8"/>
<dbReference type="SUPFAM" id="SSF111347">
    <property type="entry name" value="Rap/Ran-GAP"/>
    <property type="match status" value="1"/>
</dbReference>
<sequence length="1425" mass="159489">MADFDKYIIVKSDMADLDKYVIAKSDMADLDKYMFAKSDIPDLDKYIIVKSDMTDLDKYVIAKSDVADLDKYIIVKSDMADLDKYVIAKSDMADLDRYMIAKSDIPDLDKYIIVKSDMADSDKYIFVKGDVADLDNVRHKRSVHGEQEVLIAGNEGSISQSAWQEMGKESSLKTRLKALEQLQVVARNRRLQFSTLEAIYHETCDLMEVEEAKEAVLNTLIALTKHQNEQIGLALRDTFFKEICRLGLTSSSLDWLCALTVNGENLAGFEYDIIVPIKDWIKEVLDLDEIDHPLAIRVLQIAQQLVRMNAGFLREAALDEIVYTICVRTCHRVDHLTHECMLLLDAILKFGHIPDGHLLALVTTLCTVITVSKLGKTAWGLMRDLLRSRSGHTALGLLIEIIGKGKRCPKPKRVETLRCQPSAVIPALVFGMEAGPLVMGEVFVSVKRLLSKYGQDLQQLSWHCVLQLLEKAVKLCREVPPEEKRSELSQQLHQLIDMVEELNREGEYAGSTEAMYALIESCADERPAGSVLALMDYRANCIDPLSAKWLHCMAELVQRYLKEGNSSAVREKAVSILHNAYIKYHVLYEKDVIMDLMIPVLSKAVDESDVKIQYQMLNVLFDVAKTVAMRVNSERDLFSMIISIVKSFLSADFNKSTSCDNVEIVAGGICEVLHERFAQFTMVHLRMVLHMLCEHLRSHYADVETSEVGSEIRERLFSALLSIICDPFTGQLVKIGETEVLNAHIVRAGNDTEGEFKWSEICEVTTLALEKELWFPVLKVILHHLCRVLEFRSFVFTAGEARMERMKDAIIGLHFKRNDLLSESDADLKRVIPPEGVVQKRSDIDLAKYLCPVLSRLINYYRDETICKIMVNSVPSTPAGCQQAIMACDLAVQILPECMAPLARQLMANLASLHPSAVLAIPIIELSSDSSAVENFYQFFQMKHFKCVIDVLAPYTNVHRFNTFIIAAVFRNLMLWYVRMPESIRAEMADYIVEKVDAHSLSKSASIGDMGRQPSGDSCTTPSPSVFTVGPMPDTPPPMGSVEGNVSTTRSKDPGVAEEAIRETVVNAVIMTAAYCNKVVISDYPTGHVAKEARDSLVAFMRYGRICDTDASSTSMCESANLVEQKTEHWVVNDSIISLSVYTEGSTKKTSNAMASESDQSVTTAPQQSDDYIGDVRRRHQSAVHRPGRLKQMPRPAAMDDSYAVSRSSPRTQPSPTVSWTQIVVRHIYGKQSWLMRSLCSVPDDFDAVPCSNSADAGSLVLHLCADQRAIKVSSTDKSKILRSFRNIDRISALELHTVGVVYVGYGQTKESEILANVYGSERYARFIRMLGDTVSLENNPGGLMPNVNGQFTYACTDAISRLVFHVATLMPKKENDHNCNEKKKFIGNDYVSVIFNESGKPYRLGTISGKFAYVALEVGYFSIL</sequence>
<dbReference type="Gene3D" id="3.40.50.11210">
    <property type="entry name" value="Rap/Ran-GAP"/>
    <property type="match status" value="1"/>
</dbReference>
<dbReference type="Pfam" id="PF11864">
    <property type="entry name" value="DUF3384"/>
    <property type="match status" value="2"/>
</dbReference>
<dbReference type="Pfam" id="PF02145">
    <property type="entry name" value="Rap_GAP"/>
    <property type="match status" value="1"/>
</dbReference>
<proteinExistence type="predicted"/>
<dbReference type="OrthoDB" id="5797019at2759"/>
<feature type="compositionally biased region" description="Low complexity" evidence="2">
    <location>
        <begin position="1205"/>
        <end position="1216"/>
    </location>
</feature>
<dbReference type="GO" id="GO:0032007">
    <property type="term" value="P:negative regulation of TOR signaling"/>
    <property type="evidence" value="ECO:0007669"/>
    <property type="project" value="TreeGrafter"/>
</dbReference>
<dbReference type="InterPro" id="IPR035974">
    <property type="entry name" value="Rap/Ran-GAP_sf"/>
</dbReference>
<dbReference type="Proteomes" id="UP000031036">
    <property type="component" value="Unassembled WGS sequence"/>
</dbReference>
<feature type="region of interest" description="Disordered" evidence="2">
    <location>
        <begin position="1179"/>
        <end position="1216"/>
    </location>
</feature>
<dbReference type="InterPro" id="IPR016024">
    <property type="entry name" value="ARM-type_fold"/>
</dbReference>
<organism evidence="4 5">
    <name type="scientific">Toxocara canis</name>
    <name type="common">Canine roundworm</name>
    <dbReference type="NCBI Taxonomy" id="6265"/>
    <lineage>
        <taxon>Eukaryota</taxon>
        <taxon>Metazoa</taxon>
        <taxon>Ecdysozoa</taxon>
        <taxon>Nematoda</taxon>
        <taxon>Chromadorea</taxon>
        <taxon>Rhabditida</taxon>
        <taxon>Spirurina</taxon>
        <taxon>Ascaridomorpha</taxon>
        <taxon>Ascaridoidea</taxon>
        <taxon>Toxocaridae</taxon>
        <taxon>Toxocara</taxon>
    </lineage>
</organism>
<dbReference type="GO" id="GO:0051056">
    <property type="term" value="P:regulation of small GTPase mediated signal transduction"/>
    <property type="evidence" value="ECO:0007669"/>
    <property type="project" value="InterPro"/>
</dbReference>
<evidence type="ECO:0000313" key="5">
    <source>
        <dbReference type="Proteomes" id="UP000031036"/>
    </source>
</evidence>
<dbReference type="GO" id="GO:0051726">
    <property type="term" value="P:regulation of cell cycle"/>
    <property type="evidence" value="ECO:0007669"/>
    <property type="project" value="TreeGrafter"/>
</dbReference>